<comment type="caution">
    <text evidence="1">The sequence shown here is derived from an EMBL/GenBank/DDBJ whole genome shotgun (WGS) entry which is preliminary data.</text>
</comment>
<name>A0AAP0LC75_9MAGN</name>
<sequence>MLRYFFAIICQISRIPACASCGHFYDVHISHNFSVLDYFRWIAKGLPHHLNQIAAIKVAKRPKNESKLIVVSTSFIVKYRSLLVY</sequence>
<dbReference type="Proteomes" id="UP001420932">
    <property type="component" value="Unassembled WGS sequence"/>
</dbReference>
<protein>
    <submittedName>
        <fullName evidence="1">Uncharacterized protein</fullName>
    </submittedName>
</protein>
<proteinExistence type="predicted"/>
<accession>A0AAP0LC75</accession>
<dbReference type="AlphaFoldDB" id="A0AAP0LC75"/>
<evidence type="ECO:0000313" key="2">
    <source>
        <dbReference type="Proteomes" id="UP001420932"/>
    </source>
</evidence>
<keyword evidence="2" id="KW-1185">Reference proteome</keyword>
<evidence type="ECO:0000313" key="1">
    <source>
        <dbReference type="EMBL" id="KAK9168336.1"/>
    </source>
</evidence>
<gene>
    <name evidence="1" type="ORF">Syun_000476</name>
</gene>
<organism evidence="1 2">
    <name type="scientific">Stephania yunnanensis</name>
    <dbReference type="NCBI Taxonomy" id="152371"/>
    <lineage>
        <taxon>Eukaryota</taxon>
        <taxon>Viridiplantae</taxon>
        <taxon>Streptophyta</taxon>
        <taxon>Embryophyta</taxon>
        <taxon>Tracheophyta</taxon>
        <taxon>Spermatophyta</taxon>
        <taxon>Magnoliopsida</taxon>
        <taxon>Ranunculales</taxon>
        <taxon>Menispermaceae</taxon>
        <taxon>Menispermoideae</taxon>
        <taxon>Cissampelideae</taxon>
        <taxon>Stephania</taxon>
    </lineage>
</organism>
<dbReference type="EMBL" id="JBBNAF010000001">
    <property type="protein sequence ID" value="KAK9168336.1"/>
    <property type="molecule type" value="Genomic_DNA"/>
</dbReference>
<reference evidence="1 2" key="1">
    <citation type="submission" date="2024-01" db="EMBL/GenBank/DDBJ databases">
        <title>Genome assemblies of Stephania.</title>
        <authorList>
            <person name="Yang L."/>
        </authorList>
    </citation>
    <scope>NUCLEOTIDE SEQUENCE [LARGE SCALE GENOMIC DNA]</scope>
    <source>
        <strain evidence="1">YNDBR</strain>
        <tissue evidence="1">Leaf</tissue>
    </source>
</reference>